<reference evidence="2" key="2">
    <citation type="journal article" date="2021" name="PeerJ">
        <title>Extensive microbial diversity within the chicken gut microbiome revealed by metagenomics and culture.</title>
        <authorList>
            <person name="Gilroy R."/>
            <person name="Ravi A."/>
            <person name="Getino M."/>
            <person name="Pursley I."/>
            <person name="Horton D.L."/>
            <person name="Alikhan N.F."/>
            <person name="Baker D."/>
            <person name="Gharbi K."/>
            <person name="Hall N."/>
            <person name="Watson M."/>
            <person name="Adriaenssens E.M."/>
            <person name="Foster-Nyarko E."/>
            <person name="Jarju S."/>
            <person name="Secka A."/>
            <person name="Antonio M."/>
            <person name="Oren A."/>
            <person name="Chaudhuri R.R."/>
            <person name="La Ragione R."/>
            <person name="Hildebrand F."/>
            <person name="Pallen M.J."/>
        </authorList>
    </citation>
    <scope>NUCLEOTIDE SEQUENCE</scope>
    <source>
        <strain evidence="2">F1-3629</strain>
    </source>
</reference>
<feature type="chain" id="PRO_5037555472" description="Peptidyl-prolyl cis-trans isomerase" evidence="1">
    <location>
        <begin position="23"/>
        <end position="286"/>
    </location>
</feature>
<dbReference type="Proteomes" id="UP000771749">
    <property type="component" value="Unassembled WGS sequence"/>
</dbReference>
<sequence length="286" mass="32916">MKGTVRCILMLGIALLTFSSCRAISSLLHDDEVVAEVGRNYLYRSEVASLIPDGASEEDSLRLALQYINSWAADLIFLDIAEEQLSKDELDVTRELEEYRRSLLKYRYEQRYINERLDTLVSDGQIDDYYQEHVENFVLEIPVVRARFLRIAADSPNLGIIKKKMSSDRLGDLEEADSISYFSAVKYTDFNGEWTDMISLSKEFDTDYAELLSSMRNGFIERRDMSGKMNVAYIADFIPAGEIAPAEYCRQRIRNIIISTRKQKLVSDLEQDLLTDALDKGRYKVF</sequence>
<comment type="caution">
    <text evidence="2">The sequence shown here is derived from an EMBL/GenBank/DDBJ whole genome shotgun (WGS) entry which is preliminary data.</text>
</comment>
<evidence type="ECO:0008006" key="4">
    <source>
        <dbReference type="Google" id="ProtNLM"/>
    </source>
</evidence>
<protein>
    <recommendedName>
        <fullName evidence="4">Peptidyl-prolyl cis-trans isomerase</fullName>
    </recommendedName>
</protein>
<evidence type="ECO:0000313" key="2">
    <source>
        <dbReference type="EMBL" id="MBO8453811.1"/>
    </source>
</evidence>
<reference evidence="2" key="1">
    <citation type="submission" date="2020-10" db="EMBL/GenBank/DDBJ databases">
        <authorList>
            <person name="Gilroy R."/>
        </authorList>
    </citation>
    <scope>NUCLEOTIDE SEQUENCE</scope>
    <source>
        <strain evidence="2">F1-3629</strain>
    </source>
</reference>
<gene>
    <name evidence="2" type="ORF">IAC07_03690</name>
</gene>
<organism evidence="2 3">
    <name type="scientific">Candidatus Cryptobacteroides gallistercoris</name>
    <dbReference type="NCBI Taxonomy" id="2840765"/>
    <lineage>
        <taxon>Bacteria</taxon>
        <taxon>Pseudomonadati</taxon>
        <taxon>Bacteroidota</taxon>
        <taxon>Bacteroidia</taxon>
        <taxon>Bacteroidales</taxon>
        <taxon>Candidatus Cryptobacteroides</taxon>
    </lineage>
</organism>
<keyword evidence="1" id="KW-0732">Signal</keyword>
<evidence type="ECO:0000256" key="1">
    <source>
        <dbReference type="SAM" id="SignalP"/>
    </source>
</evidence>
<dbReference type="PROSITE" id="PS51257">
    <property type="entry name" value="PROKAR_LIPOPROTEIN"/>
    <property type="match status" value="1"/>
</dbReference>
<feature type="signal peptide" evidence="1">
    <location>
        <begin position="1"/>
        <end position="22"/>
    </location>
</feature>
<name>A0A940DN59_9BACT</name>
<accession>A0A940DN59</accession>
<evidence type="ECO:0000313" key="3">
    <source>
        <dbReference type="Proteomes" id="UP000771749"/>
    </source>
</evidence>
<dbReference type="EMBL" id="JADIMJ010000057">
    <property type="protein sequence ID" value="MBO8453811.1"/>
    <property type="molecule type" value="Genomic_DNA"/>
</dbReference>
<proteinExistence type="predicted"/>
<dbReference type="AlphaFoldDB" id="A0A940DN59"/>